<dbReference type="SMART" id="SM00853">
    <property type="entry name" value="MutL_C"/>
    <property type="match status" value="1"/>
</dbReference>
<evidence type="ECO:0000259" key="7">
    <source>
        <dbReference type="SMART" id="SM01340"/>
    </source>
</evidence>
<comment type="function">
    <text evidence="4">This protein is involved in the repair of mismatches in DNA. It is required for dam-dependent methyl-directed DNA mismatch repair. May act as a 'molecular matchmaker', a protein that promotes the formation of a stable complex between two or more DNA-binding proteins in an ATP-dependent manner without itself being part of a final effector complex.</text>
</comment>
<comment type="caution">
    <text evidence="8">The sequence shown here is derived from an EMBL/GenBank/DDBJ whole genome shotgun (WGS) entry which is preliminary data.</text>
</comment>
<gene>
    <name evidence="4 8" type="primary">mutL</name>
    <name evidence="8" type="ORF">GCM10008932_17770</name>
</gene>
<feature type="domain" description="MutL C-terminal dimerisation" evidence="6">
    <location>
        <begin position="448"/>
        <end position="590"/>
    </location>
</feature>
<comment type="similarity">
    <text evidence="1 4">Belongs to the DNA mismatch repair MutL/HexB family.</text>
</comment>
<dbReference type="InterPro" id="IPR020667">
    <property type="entry name" value="DNA_mismatch_repair_MutL"/>
</dbReference>
<proteinExistence type="inferred from homology"/>
<evidence type="ECO:0000313" key="9">
    <source>
        <dbReference type="Proteomes" id="UP001501166"/>
    </source>
</evidence>
<dbReference type="Pfam" id="PF08676">
    <property type="entry name" value="MutL_C"/>
    <property type="match status" value="1"/>
</dbReference>
<dbReference type="InterPro" id="IPR037198">
    <property type="entry name" value="MutL_C_sf"/>
</dbReference>
<keyword evidence="2 4" id="KW-0227">DNA damage</keyword>
<evidence type="ECO:0000256" key="5">
    <source>
        <dbReference type="SAM" id="MobiDB-lite"/>
    </source>
</evidence>
<dbReference type="CDD" id="cd00782">
    <property type="entry name" value="MutL_Trans"/>
    <property type="match status" value="1"/>
</dbReference>
<dbReference type="SUPFAM" id="SSF118116">
    <property type="entry name" value="DNA mismatch repair protein MutL"/>
    <property type="match status" value="1"/>
</dbReference>
<accession>A0ABP3HDZ9</accession>
<feature type="compositionally biased region" description="Polar residues" evidence="5">
    <location>
        <begin position="355"/>
        <end position="366"/>
    </location>
</feature>
<dbReference type="Proteomes" id="UP001501166">
    <property type="component" value="Unassembled WGS sequence"/>
</dbReference>
<dbReference type="SUPFAM" id="SSF55874">
    <property type="entry name" value="ATPase domain of HSP90 chaperone/DNA topoisomerase II/histidine kinase"/>
    <property type="match status" value="1"/>
</dbReference>
<organism evidence="8 9">
    <name type="scientific">Alkalibacterium iburiense</name>
    <dbReference type="NCBI Taxonomy" id="290589"/>
    <lineage>
        <taxon>Bacteria</taxon>
        <taxon>Bacillati</taxon>
        <taxon>Bacillota</taxon>
        <taxon>Bacilli</taxon>
        <taxon>Lactobacillales</taxon>
        <taxon>Carnobacteriaceae</taxon>
        <taxon>Alkalibacterium</taxon>
    </lineage>
</organism>
<dbReference type="PROSITE" id="PS00058">
    <property type="entry name" value="DNA_MISMATCH_REPAIR_1"/>
    <property type="match status" value="1"/>
</dbReference>
<dbReference type="HAMAP" id="MF_00149">
    <property type="entry name" value="DNA_mis_repair"/>
    <property type="match status" value="1"/>
</dbReference>
<evidence type="ECO:0000313" key="8">
    <source>
        <dbReference type="EMBL" id="GAA0366045.1"/>
    </source>
</evidence>
<reference evidence="9" key="1">
    <citation type="journal article" date="2019" name="Int. J. Syst. Evol. Microbiol.">
        <title>The Global Catalogue of Microorganisms (GCM) 10K type strain sequencing project: providing services to taxonomists for standard genome sequencing and annotation.</title>
        <authorList>
            <consortium name="The Broad Institute Genomics Platform"/>
            <consortium name="The Broad Institute Genome Sequencing Center for Infectious Disease"/>
            <person name="Wu L."/>
            <person name="Ma J."/>
        </authorList>
    </citation>
    <scope>NUCLEOTIDE SEQUENCE [LARGE SCALE GENOMIC DNA]</scope>
    <source>
        <strain evidence="9">JCM 12662</strain>
    </source>
</reference>
<dbReference type="InterPro" id="IPR002099">
    <property type="entry name" value="MutL/Mlh/PMS"/>
</dbReference>
<dbReference type="RefSeq" id="WP_343755820.1">
    <property type="nucleotide sequence ID" value="NZ_BAAACW010000111.1"/>
</dbReference>
<evidence type="ECO:0000259" key="6">
    <source>
        <dbReference type="SMART" id="SM00853"/>
    </source>
</evidence>
<dbReference type="NCBIfam" id="TIGR00585">
    <property type="entry name" value="mutl"/>
    <property type="match status" value="1"/>
</dbReference>
<dbReference type="InterPro" id="IPR014721">
    <property type="entry name" value="Ribsml_uS5_D2-typ_fold_subgr"/>
</dbReference>
<dbReference type="Pfam" id="PF13589">
    <property type="entry name" value="HATPase_c_3"/>
    <property type="match status" value="1"/>
</dbReference>
<dbReference type="SMART" id="SM01340">
    <property type="entry name" value="DNA_mis_repair"/>
    <property type="match status" value="1"/>
</dbReference>
<evidence type="ECO:0000256" key="1">
    <source>
        <dbReference type="ARBA" id="ARBA00006082"/>
    </source>
</evidence>
<dbReference type="NCBIfam" id="NF000950">
    <property type="entry name" value="PRK00095.1-3"/>
    <property type="match status" value="1"/>
</dbReference>
<dbReference type="PANTHER" id="PTHR10073">
    <property type="entry name" value="DNA MISMATCH REPAIR PROTEIN MLH, PMS, MUTL"/>
    <property type="match status" value="1"/>
</dbReference>
<keyword evidence="9" id="KW-1185">Reference proteome</keyword>
<dbReference type="SUPFAM" id="SSF54211">
    <property type="entry name" value="Ribosomal protein S5 domain 2-like"/>
    <property type="match status" value="1"/>
</dbReference>
<keyword evidence="8" id="KW-0255">Endonuclease</keyword>
<dbReference type="InterPro" id="IPR042120">
    <property type="entry name" value="MutL_C_dimsub"/>
</dbReference>
<feature type="region of interest" description="Disordered" evidence="5">
    <location>
        <begin position="355"/>
        <end position="378"/>
    </location>
</feature>
<dbReference type="InterPro" id="IPR014762">
    <property type="entry name" value="DNA_mismatch_repair_CS"/>
</dbReference>
<dbReference type="InterPro" id="IPR042121">
    <property type="entry name" value="MutL_C_regsub"/>
</dbReference>
<dbReference type="Gene3D" id="3.30.565.10">
    <property type="entry name" value="Histidine kinase-like ATPase, C-terminal domain"/>
    <property type="match status" value="1"/>
</dbReference>
<name>A0ABP3HDZ9_9LACT</name>
<keyword evidence="8" id="KW-0378">Hydrolase</keyword>
<evidence type="ECO:0000256" key="2">
    <source>
        <dbReference type="ARBA" id="ARBA00022763"/>
    </source>
</evidence>
<evidence type="ECO:0000256" key="4">
    <source>
        <dbReference type="HAMAP-Rule" id="MF_00149"/>
    </source>
</evidence>
<sequence length="637" mass="71727">MNQKIQIMSPTLANQIAAGEVIERPASVVKELMENAIDASSTRIEVFVEEAGLKSIQVIDNGDGIASNEVLSAFERHATSKLLNDEELFRIRTLGFRGEALPSIASVSKLTIETAEDGQAGKRLVLNGGKVIENQTASSRKGTLIKVEDLFFNTPARLKYVKTLKTELSHISDTVSRLALAHPEISFKLVSDGTPVIKTVGNKDQIQAIAGIYGVETAKKMKDIQHSSFDFEVSGFVSLPELTRASNNYITLIVNGRYIKNYALNRAIVDGYGSSLMVGRYPLAVVNVRMDPLLLDVNVHPTKQQIRISNEKDLGELIKEAIAKRLSKETRIPNALENIHGKSAKRDRVLTDQQTHLSFTDYTPRSTETKESQTKENLSSLYHTLKEDRLPLPADESNQSTNQDSQRVESFEGKDILEDNRHEASILKTALTIQETEEKTTTFPDLHYIGQMHGTYLFAQNENGLYIIDQHAAQERVKYEYYKDTIADEGTDLQELLVPIVLEYPSTDALIIKENKEKLEEAALFIEDFGQNSFIIRSHPNWMIAGQVESTIKEMIDFFLEKESLSISEFREATAIMMSCKRSIKANHYLSNQEARALLEQLKEVRNPYNCPHGRPVMVSFTTKDMEKMFKRIQDPH</sequence>
<dbReference type="PANTHER" id="PTHR10073:SF12">
    <property type="entry name" value="DNA MISMATCH REPAIR PROTEIN MLH1"/>
    <property type="match status" value="1"/>
</dbReference>
<keyword evidence="3 4" id="KW-0234">DNA repair</keyword>
<protein>
    <recommendedName>
        <fullName evidence="4">DNA mismatch repair protein MutL</fullName>
    </recommendedName>
</protein>
<evidence type="ECO:0000256" key="3">
    <source>
        <dbReference type="ARBA" id="ARBA00023204"/>
    </source>
</evidence>
<keyword evidence="8" id="KW-0540">Nuclease</keyword>
<feature type="domain" description="DNA mismatch repair protein S5" evidence="7">
    <location>
        <begin position="209"/>
        <end position="327"/>
    </location>
</feature>
<dbReference type="GO" id="GO:0004519">
    <property type="term" value="F:endonuclease activity"/>
    <property type="evidence" value="ECO:0007669"/>
    <property type="project" value="UniProtKB-KW"/>
</dbReference>
<dbReference type="InterPro" id="IPR014790">
    <property type="entry name" value="MutL_C"/>
</dbReference>
<dbReference type="Gene3D" id="3.30.1370.100">
    <property type="entry name" value="MutL, C-terminal domain, regulatory subdomain"/>
    <property type="match status" value="1"/>
</dbReference>
<dbReference type="CDD" id="cd16926">
    <property type="entry name" value="HATPase_MutL-MLH-PMS-like"/>
    <property type="match status" value="1"/>
</dbReference>
<dbReference type="Gene3D" id="3.30.1540.20">
    <property type="entry name" value="MutL, C-terminal domain, dimerisation subdomain"/>
    <property type="match status" value="1"/>
</dbReference>
<dbReference type="InterPro" id="IPR038973">
    <property type="entry name" value="MutL/Mlh/Pms-like"/>
</dbReference>
<dbReference type="InterPro" id="IPR036890">
    <property type="entry name" value="HATPase_C_sf"/>
</dbReference>
<dbReference type="Gene3D" id="3.30.230.10">
    <property type="match status" value="1"/>
</dbReference>
<dbReference type="EMBL" id="BAAACW010000111">
    <property type="protein sequence ID" value="GAA0366045.1"/>
    <property type="molecule type" value="Genomic_DNA"/>
</dbReference>
<dbReference type="InterPro" id="IPR020568">
    <property type="entry name" value="Ribosomal_Su5_D2-typ_SF"/>
</dbReference>
<dbReference type="InterPro" id="IPR013507">
    <property type="entry name" value="DNA_mismatch_S5_2-like"/>
</dbReference>
<dbReference type="Pfam" id="PF01119">
    <property type="entry name" value="DNA_mis_repair"/>
    <property type="match status" value="1"/>
</dbReference>